<feature type="region of interest" description="Disordered" evidence="4">
    <location>
        <begin position="1369"/>
        <end position="1391"/>
    </location>
</feature>
<comment type="caution">
    <text evidence="6">The sequence shown here is derived from an EMBL/GenBank/DDBJ whole genome shotgun (WGS) entry which is preliminary data.</text>
</comment>
<feature type="repeat" description="ANK" evidence="3">
    <location>
        <begin position="852"/>
        <end position="884"/>
    </location>
</feature>
<evidence type="ECO:0000256" key="4">
    <source>
        <dbReference type="SAM" id="MobiDB-lite"/>
    </source>
</evidence>
<dbReference type="Gene3D" id="1.25.40.20">
    <property type="entry name" value="Ankyrin repeat-containing domain"/>
    <property type="match status" value="3"/>
</dbReference>
<feature type="repeat" description="ANK" evidence="3">
    <location>
        <begin position="967"/>
        <end position="988"/>
    </location>
</feature>
<keyword evidence="7" id="KW-1185">Reference proteome</keyword>
<feature type="domain" description="Heterokaryon incompatibility" evidence="5">
    <location>
        <begin position="48"/>
        <end position="213"/>
    </location>
</feature>
<evidence type="ECO:0000313" key="6">
    <source>
        <dbReference type="EMBL" id="KAF5250374.1"/>
    </source>
</evidence>
<dbReference type="Proteomes" id="UP000573603">
    <property type="component" value="Unassembled WGS sequence"/>
</dbReference>
<feature type="compositionally biased region" description="Basic and acidic residues" evidence="4">
    <location>
        <begin position="1561"/>
        <end position="1578"/>
    </location>
</feature>
<dbReference type="InterPro" id="IPR002110">
    <property type="entry name" value="Ankyrin_rpt"/>
</dbReference>
<evidence type="ECO:0000256" key="3">
    <source>
        <dbReference type="PROSITE-ProRule" id="PRU00023"/>
    </source>
</evidence>
<evidence type="ECO:0000259" key="5">
    <source>
        <dbReference type="Pfam" id="PF06985"/>
    </source>
</evidence>
<organism evidence="6 7">
    <name type="scientific">Fusarium anthophilum</name>
    <dbReference type="NCBI Taxonomy" id="48485"/>
    <lineage>
        <taxon>Eukaryota</taxon>
        <taxon>Fungi</taxon>
        <taxon>Dikarya</taxon>
        <taxon>Ascomycota</taxon>
        <taxon>Pezizomycotina</taxon>
        <taxon>Sordariomycetes</taxon>
        <taxon>Hypocreomycetidae</taxon>
        <taxon>Hypocreales</taxon>
        <taxon>Nectriaceae</taxon>
        <taxon>Fusarium</taxon>
        <taxon>Fusarium fujikuroi species complex</taxon>
    </lineage>
</organism>
<name>A0A8H4ZPL8_9HYPO</name>
<accession>A0A8H4ZPL8</accession>
<dbReference type="PANTHER" id="PTHR24198">
    <property type="entry name" value="ANKYRIN REPEAT AND PROTEIN KINASE DOMAIN-CONTAINING PROTEIN"/>
    <property type="match status" value="1"/>
</dbReference>
<dbReference type="SMART" id="SM00248">
    <property type="entry name" value="ANK"/>
    <property type="match status" value="10"/>
</dbReference>
<feature type="compositionally biased region" description="Basic and acidic residues" evidence="4">
    <location>
        <begin position="1601"/>
        <end position="1629"/>
    </location>
</feature>
<feature type="repeat" description="ANK" evidence="3">
    <location>
        <begin position="923"/>
        <end position="949"/>
    </location>
</feature>
<dbReference type="EMBL" id="JABEVY010000092">
    <property type="protein sequence ID" value="KAF5250374.1"/>
    <property type="molecule type" value="Genomic_DNA"/>
</dbReference>
<dbReference type="InterPro" id="IPR010730">
    <property type="entry name" value="HET"/>
</dbReference>
<feature type="region of interest" description="Disordered" evidence="4">
    <location>
        <begin position="1328"/>
        <end position="1352"/>
    </location>
</feature>
<dbReference type="PROSITE" id="PS50297">
    <property type="entry name" value="ANK_REP_REGION"/>
    <property type="match status" value="4"/>
</dbReference>
<dbReference type="PANTHER" id="PTHR24198:SF165">
    <property type="entry name" value="ANKYRIN REPEAT-CONTAINING PROTEIN-RELATED"/>
    <property type="match status" value="1"/>
</dbReference>
<dbReference type="Pfam" id="PF06985">
    <property type="entry name" value="HET"/>
    <property type="match status" value="1"/>
</dbReference>
<feature type="compositionally biased region" description="Polar residues" evidence="4">
    <location>
        <begin position="668"/>
        <end position="679"/>
    </location>
</feature>
<dbReference type="PROSITE" id="PS50088">
    <property type="entry name" value="ANK_REPEAT"/>
    <property type="match status" value="5"/>
</dbReference>
<keyword evidence="2 3" id="KW-0040">ANK repeat</keyword>
<dbReference type="Pfam" id="PF12796">
    <property type="entry name" value="Ank_2"/>
    <property type="match status" value="3"/>
</dbReference>
<proteinExistence type="predicted"/>
<feature type="repeat" description="ANK" evidence="3">
    <location>
        <begin position="1004"/>
        <end position="1036"/>
    </location>
</feature>
<gene>
    <name evidence="6" type="ORF">FANTH_4474</name>
</gene>
<feature type="compositionally biased region" description="Basic residues" evidence="4">
    <location>
        <begin position="1334"/>
        <end position="1344"/>
    </location>
</feature>
<protein>
    <recommendedName>
        <fullName evidence="5">Heterokaryon incompatibility domain-containing protein</fullName>
    </recommendedName>
</protein>
<keyword evidence="1" id="KW-0677">Repeat</keyword>
<sequence length="1869" mass="209453">MDVQLFTPFPYQPLKSDELRLLLVKPDDSGLIHVELKTVKSRTSQRFWALSYVWGARENPATILLNDQPFSITRNLYNALYQYRRHVFDENGNDKAMLWVDAICINQNDQVEKSIQVPRMSEIYGQCERVLAWLGPVDSDEELKVSRLAESLKHFHSPADSASQDLSEDERITAFMHAGRSDESSATEVESVRDALRSIGHRPWFRRIWILQEAVLAKKQPILLCGPHELGYEIFFKTWVLMLNPSEDGQLLYSFMAENPVRFKAIELVYKNILQSRSETAPEQAKGSVSQEKQCALDIVKLLNETTELEATVAHDRLYALIGLLACDPLPPALQPDYTQSFEELCYKFTMFILEQTQDIRVLNLGTVGNLPAVPSWTPDLRNSWTARSNLTPSPGKCFNVSEDGRTLSMPAIILGQCVSVCKLVTPNPDTGLVTPAKFLQFDEAIVKVAAAIRRVTRMEVMTEWFKFHLSDIYTEERLTQYPIIVQRVMMAYVCMVHNQPLSSLGTRFGTEEQLQGAYGMVTDSTFQQSMVGCSNFVLQDGTAGQLLHNDAVAAVGDALCVFPGLSTVFLIRKSDDGKCKIVGQVSKWESIGASLPTDLLESYRRSFRRAHSGEETEHGLIDKMRDQIISSTLKPRSGYARVTTSSHSKPPSAMIETVDESSSTTTVQCQGQETATSTIDDERPATASNSVKKDSGGHYMIGNDTSETPFLHMELHRVSQAREKPVSFDCLVYEKKSEIDSRDADGKTALQVALELDLMTEAISLVLAGADVTLSNFDEQKLIHAACHGGQTEMVKSLLGKITNINGGQVEIENETPLIAACQEGHLDTGRVVERLLQVDGLNINAIEKNENWTPLNLAAQKGHVSIFSELLEQDAGLYITDAMNWTPMMTATQMEHLEIVKIILGKKTGWRDGYLEIPDEFNKTPLHLASEQGSCGIASELINAGADCDAIWLNGDDGLDLPYGPGWTPLHLACFYRQQEIVSLLLPEIPLPGVEVNVEAVNRRTPLHLASLSGNEIIAQLLLQREADVNAADDRGCTPLHLASGYGPGWIHSIPELKVIPPDDNSCNDADPEEGCFGRPPRRYVPVMELLLRYGADLTLKDEYGDTALDHAAMVGDKPRIETLIKFMTSNALAWEDWRQSPIHSARGGYRPHVAMKWPLSEQVVKAAPFWKNGGRVQVIKEAAKVPKPSSILDLIFRELPSKCDVAVTGVDDWGPIQWAAHERIPCVLSTLVDDSGRAEDFDWMVHNALQATSKSMTPKELGDDTSCELLVQVMWVIIMNSQRTRKNVEAVRDAWNMVRNSGLSANRGGATPSNTAKSCDISRRQASGLRDHKKLQHKSSHRDKELSLCKGNSKFKATLNSSDHEIWDEKERRTRHFGKEPEVKTSKEVKTPTILSTLQDILKDPPFAQASQTHRDEVNYKPPVPGPSTKRIVQEAEATVVAFFKAKGESGRIRRNRPIKEVVYDLGPTEVVGTAIKNLLDMTERGSMRFNSNLYAKENLKLTWVHLPSTNDLLTTIMSHEHYRTRDYYKVRSFFRDSLVEVPGKESRSRMMRPRSVFRPEEKLTDVQPKEEETTKSTTLTGTHKEENGSRGSEATESETKLDDSGTEHQRIYDDWDSKPDQLPKKPREFVPASAIYMPYLSYSTRCRHWDSRLLSHDWDLKQRYDHYEDLLDTYKGKDKQQHGSPTLDEWYYQFAQEDNEAINDQSCRNKSQIVSKYLRENERAGDMGIEREPNQWTVVRVNQVWIWAISTKWVITATTSPLGGSPDSLVEEILNSLSKHGEHGGSGGQPVTASELLPAIIDHSSARTREDPTMASVSPLDKPFLTISTELTTQTARQIHSHGHDISAAIVDYVKLSNALTVDAE</sequence>
<evidence type="ECO:0000256" key="2">
    <source>
        <dbReference type="ARBA" id="ARBA00023043"/>
    </source>
</evidence>
<feature type="region of interest" description="Disordered" evidence="4">
    <location>
        <begin position="659"/>
        <end position="699"/>
    </location>
</feature>
<dbReference type="InterPro" id="IPR036770">
    <property type="entry name" value="Ankyrin_rpt-contain_sf"/>
</dbReference>
<evidence type="ECO:0000256" key="1">
    <source>
        <dbReference type="ARBA" id="ARBA00022737"/>
    </source>
</evidence>
<dbReference type="SUPFAM" id="SSF48403">
    <property type="entry name" value="Ankyrin repeat"/>
    <property type="match status" value="1"/>
</dbReference>
<feature type="repeat" description="ANK" evidence="3">
    <location>
        <begin position="814"/>
        <end position="850"/>
    </location>
</feature>
<evidence type="ECO:0000313" key="7">
    <source>
        <dbReference type="Proteomes" id="UP000573603"/>
    </source>
</evidence>
<reference evidence="6 7" key="1">
    <citation type="journal article" date="2020" name="BMC Genomics">
        <title>Correction to: Identification and distribution of gene clusters required for synthesis of sphingolipid metabolism inhibitors in diverse species of the filamentous fungus Fusarium.</title>
        <authorList>
            <person name="Kim H.S."/>
            <person name="Lohmar J.M."/>
            <person name="Busman M."/>
            <person name="Brown D.W."/>
            <person name="Naumann T.A."/>
            <person name="Divon H.H."/>
            <person name="Lysoe E."/>
            <person name="Uhlig S."/>
            <person name="Proctor R.H."/>
        </authorList>
    </citation>
    <scope>NUCLEOTIDE SEQUENCE [LARGE SCALE GENOMIC DNA]</scope>
    <source>
        <strain evidence="6 7">NRRL 25214</strain>
    </source>
</reference>
<feature type="region of interest" description="Disordered" evidence="4">
    <location>
        <begin position="1548"/>
        <end position="1629"/>
    </location>
</feature>